<evidence type="ECO:0000313" key="2">
    <source>
        <dbReference type="Proteomes" id="UP000265520"/>
    </source>
</evidence>
<dbReference type="AlphaFoldDB" id="A0A392SEG6"/>
<feature type="non-terminal residue" evidence="1">
    <location>
        <position position="1"/>
    </location>
</feature>
<evidence type="ECO:0000313" key="1">
    <source>
        <dbReference type="EMBL" id="MCI47291.1"/>
    </source>
</evidence>
<dbReference type="Proteomes" id="UP000265520">
    <property type="component" value="Unassembled WGS sequence"/>
</dbReference>
<proteinExistence type="predicted"/>
<name>A0A392SEG6_9FABA</name>
<comment type="caution">
    <text evidence="1">The sequence shown here is derived from an EMBL/GenBank/DDBJ whole genome shotgun (WGS) entry which is preliminary data.</text>
</comment>
<accession>A0A392SEG6</accession>
<sequence>RPNFVRWLRCSHLDEGGRGGLGVAEAVEGVGGGVVWGVSVFSF</sequence>
<reference evidence="1 2" key="1">
    <citation type="journal article" date="2018" name="Front. Plant Sci.">
        <title>Red Clover (Trifolium pratense) and Zigzag Clover (T. medium) - A Picture of Genomic Similarities and Differences.</title>
        <authorList>
            <person name="Dluhosova J."/>
            <person name="Istvanek J."/>
            <person name="Nedelnik J."/>
            <person name="Repkova J."/>
        </authorList>
    </citation>
    <scope>NUCLEOTIDE SEQUENCE [LARGE SCALE GENOMIC DNA]</scope>
    <source>
        <strain evidence="2">cv. 10/8</strain>
        <tissue evidence="1">Leaf</tissue>
    </source>
</reference>
<keyword evidence="2" id="KW-1185">Reference proteome</keyword>
<protein>
    <submittedName>
        <fullName evidence="1">Uncharacterized protein</fullName>
    </submittedName>
</protein>
<organism evidence="1 2">
    <name type="scientific">Trifolium medium</name>
    <dbReference type="NCBI Taxonomy" id="97028"/>
    <lineage>
        <taxon>Eukaryota</taxon>
        <taxon>Viridiplantae</taxon>
        <taxon>Streptophyta</taxon>
        <taxon>Embryophyta</taxon>
        <taxon>Tracheophyta</taxon>
        <taxon>Spermatophyta</taxon>
        <taxon>Magnoliopsida</taxon>
        <taxon>eudicotyledons</taxon>
        <taxon>Gunneridae</taxon>
        <taxon>Pentapetalae</taxon>
        <taxon>rosids</taxon>
        <taxon>fabids</taxon>
        <taxon>Fabales</taxon>
        <taxon>Fabaceae</taxon>
        <taxon>Papilionoideae</taxon>
        <taxon>50 kb inversion clade</taxon>
        <taxon>NPAAA clade</taxon>
        <taxon>Hologalegina</taxon>
        <taxon>IRL clade</taxon>
        <taxon>Trifolieae</taxon>
        <taxon>Trifolium</taxon>
    </lineage>
</organism>
<dbReference type="EMBL" id="LXQA010370290">
    <property type="protein sequence ID" value="MCI47291.1"/>
    <property type="molecule type" value="Genomic_DNA"/>
</dbReference>